<dbReference type="SUPFAM" id="SSF51735">
    <property type="entry name" value="NAD(P)-binding Rossmann-fold domains"/>
    <property type="match status" value="1"/>
</dbReference>
<organism evidence="3 4">
    <name type="scientific">Martelella alba</name>
    <dbReference type="NCBI Taxonomy" id="2590451"/>
    <lineage>
        <taxon>Bacteria</taxon>
        <taxon>Pseudomonadati</taxon>
        <taxon>Pseudomonadota</taxon>
        <taxon>Alphaproteobacteria</taxon>
        <taxon>Hyphomicrobiales</taxon>
        <taxon>Aurantimonadaceae</taxon>
        <taxon>Martelella</taxon>
    </lineage>
</organism>
<dbReference type="CDD" id="cd05233">
    <property type="entry name" value="SDR_c"/>
    <property type="match status" value="1"/>
</dbReference>
<dbReference type="InterPro" id="IPR002347">
    <property type="entry name" value="SDR_fam"/>
</dbReference>
<dbReference type="RefSeq" id="WP_141150681.1">
    <property type="nucleotide sequence ID" value="NZ_VHLG01000015.1"/>
</dbReference>
<dbReference type="Gene3D" id="3.40.50.720">
    <property type="entry name" value="NAD(P)-binding Rossmann-like Domain"/>
    <property type="match status" value="1"/>
</dbReference>
<dbReference type="Pfam" id="PF13561">
    <property type="entry name" value="adh_short_C2"/>
    <property type="match status" value="1"/>
</dbReference>
<name>A0A506U0K9_9HYPH</name>
<evidence type="ECO:0000313" key="4">
    <source>
        <dbReference type="Proteomes" id="UP000318801"/>
    </source>
</evidence>
<sequence length="236" mass="24174">MMLEGQKLLVLGGSSGIGFGVAKAALEQGAAVTIASRAREKVAGALARLTGSVEGTVLDTGDAAMLEAFFATRDPFDHVFSSAASTRVAAVRDLPLEDAYASFNSKFWGAYRLARAARIVDGGSLTFTTGFLSARPKAGAAIQGAINAGMEGLARGLALEFAPVRVNCVAPGLIMTEMYDTLAGDGRQAMFEGAAARLPTGRVGTPEDVAIQALAFMANPYMTGSTVFVDGGGAIA</sequence>
<dbReference type="AlphaFoldDB" id="A0A506U0K9"/>
<keyword evidence="2" id="KW-0560">Oxidoreductase</keyword>
<reference evidence="3 4" key="1">
    <citation type="submission" date="2019-06" db="EMBL/GenBank/DDBJ databases">
        <authorList>
            <person name="Li M."/>
        </authorList>
    </citation>
    <scope>NUCLEOTIDE SEQUENCE [LARGE SCALE GENOMIC DNA]</scope>
    <source>
        <strain evidence="3 4">BGMRC2036</strain>
    </source>
</reference>
<comment type="caution">
    <text evidence="3">The sequence shown here is derived from an EMBL/GenBank/DDBJ whole genome shotgun (WGS) entry which is preliminary data.</text>
</comment>
<dbReference type="EMBL" id="VHLG01000015">
    <property type="protein sequence ID" value="TPW27872.1"/>
    <property type="molecule type" value="Genomic_DNA"/>
</dbReference>
<dbReference type="GO" id="GO:0016491">
    <property type="term" value="F:oxidoreductase activity"/>
    <property type="evidence" value="ECO:0007669"/>
    <property type="project" value="UniProtKB-KW"/>
</dbReference>
<evidence type="ECO:0000256" key="1">
    <source>
        <dbReference type="ARBA" id="ARBA00006484"/>
    </source>
</evidence>
<dbReference type="PANTHER" id="PTHR43477:SF1">
    <property type="entry name" value="DIHYDROANTICAPSIN 7-DEHYDROGENASE"/>
    <property type="match status" value="1"/>
</dbReference>
<dbReference type="PRINTS" id="PR00081">
    <property type="entry name" value="GDHRDH"/>
</dbReference>
<comment type="similarity">
    <text evidence="1">Belongs to the short-chain dehydrogenases/reductases (SDR) family.</text>
</comment>
<evidence type="ECO:0000256" key="2">
    <source>
        <dbReference type="ARBA" id="ARBA00023002"/>
    </source>
</evidence>
<dbReference type="OrthoDB" id="9806974at2"/>
<accession>A0A506U0K9</accession>
<dbReference type="InterPro" id="IPR051122">
    <property type="entry name" value="SDR_DHRS6-like"/>
</dbReference>
<gene>
    <name evidence="3" type="ORF">FJU08_19290</name>
</gene>
<dbReference type="PANTHER" id="PTHR43477">
    <property type="entry name" value="DIHYDROANTICAPSIN 7-DEHYDROGENASE"/>
    <property type="match status" value="1"/>
</dbReference>
<dbReference type="Proteomes" id="UP000318801">
    <property type="component" value="Unassembled WGS sequence"/>
</dbReference>
<dbReference type="InterPro" id="IPR036291">
    <property type="entry name" value="NAD(P)-bd_dom_sf"/>
</dbReference>
<evidence type="ECO:0000313" key="3">
    <source>
        <dbReference type="EMBL" id="TPW27872.1"/>
    </source>
</evidence>
<proteinExistence type="inferred from homology"/>
<keyword evidence="4" id="KW-1185">Reference proteome</keyword>
<dbReference type="NCBIfam" id="NF005449">
    <property type="entry name" value="PRK07041.1"/>
    <property type="match status" value="1"/>
</dbReference>
<protein>
    <submittedName>
        <fullName evidence="3">SDR family oxidoreductase</fullName>
    </submittedName>
</protein>